<evidence type="ECO:0000256" key="2">
    <source>
        <dbReference type="ARBA" id="ARBA00009348"/>
    </source>
</evidence>
<evidence type="ECO:0000256" key="1">
    <source>
        <dbReference type="ARBA" id="ARBA00000427"/>
    </source>
</evidence>
<keyword evidence="4" id="KW-0443">Lipid metabolism</keyword>
<evidence type="ECO:0000313" key="8">
    <source>
        <dbReference type="EMBL" id="ETE56797.1"/>
    </source>
</evidence>
<protein>
    <recommendedName>
        <fullName evidence="3">exo-alpha-sialidase</fullName>
        <ecNumber evidence="3">3.2.1.18</ecNumber>
    </recommendedName>
</protein>
<name>V8N5G3_OPHHA</name>
<dbReference type="GO" id="GO:0005737">
    <property type="term" value="C:cytoplasm"/>
    <property type="evidence" value="ECO:0007669"/>
    <property type="project" value="TreeGrafter"/>
</dbReference>
<comment type="caution">
    <text evidence="8">The sequence shown here is derived from an EMBL/GenBank/DDBJ whole genome shotgun (WGS) entry which is preliminary data.</text>
</comment>
<dbReference type="OrthoDB" id="2739686at2759"/>
<dbReference type="PANTHER" id="PTHR10628">
    <property type="entry name" value="SIALIDASE"/>
    <property type="match status" value="1"/>
</dbReference>
<dbReference type="GO" id="GO:0016020">
    <property type="term" value="C:membrane"/>
    <property type="evidence" value="ECO:0007669"/>
    <property type="project" value="TreeGrafter"/>
</dbReference>
<dbReference type="InterPro" id="IPR011040">
    <property type="entry name" value="Sialidase"/>
</dbReference>
<keyword evidence="9" id="KW-1185">Reference proteome</keyword>
<keyword evidence="4" id="KW-0442">Lipid degradation</keyword>
<comment type="similarity">
    <text evidence="2">Belongs to the glycosyl hydrolase 33 family.</text>
</comment>
<dbReference type="GO" id="GO:0004308">
    <property type="term" value="F:exo-alpha-sialidase activity"/>
    <property type="evidence" value="ECO:0007669"/>
    <property type="project" value="UniProtKB-EC"/>
</dbReference>
<dbReference type="PANTHER" id="PTHR10628:SF23">
    <property type="entry name" value="SIALIDASE-3"/>
    <property type="match status" value="1"/>
</dbReference>
<evidence type="ECO:0000313" key="9">
    <source>
        <dbReference type="Proteomes" id="UP000018936"/>
    </source>
</evidence>
<dbReference type="InterPro" id="IPR026856">
    <property type="entry name" value="Sialidase_fam"/>
</dbReference>
<dbReference type="AlphaFoldDB" id="V8N5G3"/>
<gene>
    <name evidence="8" type="primary">NEU3</name>
    <name evidence="8" type="ORF">L345_17491</name>
</gene>
<keyword evidence="5" id="KW-0119">Carbohydrate metabolism</keyword>
<evidence type="ECO:0000256" key="3">
    <source>
        <dbReference type="ARBA" id="ARBA00012733"/>
    </source>
</evidence>
<accession>V8N5G3</accession>
<evidence type="ECO:0000256" key="6">
    <source>
        <dbReference type="ARBA" id="ARBA00023295"/>
    </source>
</evidence>
<comment type="catalytic activity">
    <reaction evidence="1">
        <text>Hydrolysis of alpha-(2-&gt;3)-, alpha-(2-&gt;6)-, alpha-(2-&gt;8)- glycosidic linkages of terminal sialic acid residues in oligosaccharides, glycoproteins, glycolipids, colominic acid and synthetic substrates.</text>
        <dbReference type="EC" id="3.2.1.18"/>
    </reaction>
</comment>
<dbReference type="GO" id="GO:0009313">
    <property type="term" value="P:oligosaccharide catabolic process"/>
    <property type="evidence" value="ECO:0007669"/>
    <property type="project" value="TreeGrafter"/>
</dbReference>
<organism evidence="8 9">
    <name type="scientific">Ophiophagus hannah</name>
    <name type="common">King cobra</name>
    <name type="synonym">Naja hannah</name>
    <dbReference type="NCBI Taxonomy" id="8665"/>
    <lineage>
        <taxon>Eukaryota</taxon>
        <taxon>Metazoa</taxon>
        <taxon>Chordata</taxon>
        <taxon>Craniata</taxon>
        <taxon>Vertebrata</taxon>
        <taxon>Euteleostomi</taxon>
        <taxon>Lepidosauria</taxon>
        <taxon>Squamata</taxon>
        <taxon>Bifurcata</taxon>
        <taxon>Unidentata</taxon>
        <taxon>Episquamata</taxon>
        <taxon>Toxicofera</taxon>
        <taxon>Serpentes</taxon>
        <taxon>Colubroidea</taxon>
        <taxon>Elapidae</taxon>
        <taxon>Elapinae</taxon>
        <taxon>Ophiophagus</taxon>
    </lineage>
</organism>
<proteinExistence type="inferred from homology"/>
<dbReference type="SUPFAM" id="SSF50939">
    <property type="entry name" value="Sialidases"/>
    <property type="match status" value="1"/>
</dbReference>
<dbReference type="Pfam" id="PF13088">
    <property type="entry name" value="BNR_2"/>
    <property type="match status" value="1"/>
</dbReference>
<dbReference type="EC" id="3.2.1.18" evidence="3"/>
<evidence type="ECO:0000259" key="7">
    <source>
        <dbReference type="Pfam" id="PF13088"/>
    </source>
</evidence>
<dbReference type="Proteomes" id="UP000018936">
    <property type="component" value="Unassembled WGS sequence"/>
</dbReference>
<evidence type="ECO:0000256" key="4">
    <source>
        <dbReference type="ARBA" id="ARBA00022963"/>
    </source>
</evidence>
<dbReference type="EMBL" id="AZIM01012396">
    <property type="protein sequence ID" value="ETE56797.1"/>
    <property type="molecule type" value="Genomic_DNA"/>
</dbReference>
<keyword evidence="6" id="KW-0326">Glycosidase</keyword>
<dbReference type="GO" id="GO:0006689">
    <property type="term" value="P:ganglioside catabolic process"/>
    <property type="evidence" value="ECO:0007669"/>
    <property type="project" value="TreeGrafter"/>
</dbReference>
<sequence>MNPCPVYDAKEGTIFLFFICVLDHITNTHQICRSTNAARLGYIFSKDGGRTWSPMTDLTKEAIGNDVSNWATFAVGPGHGLQLSSGRLVIPAYAYYIHTHLFGYPLFCSTKPHSFAFYSDDGGKTWLKGHLLPKPLQASECQVAELVDRNNSPVLYCNARSTGPYRLELFSKDGGCLFEALIRSQKLQETHKGCQGSVVSFPSPQRGPESSLASSKTPESWLIFSHPTNRMNRVDLGIYLNPRPLEENSWKTPWILNMGPSAYSDLAVCTGENPLLFGCLFECGVLLPDEKIAFQLFS</sequence>
<dbReference type="InterPro" id="IPR036278">
    <property type="entry name" value="Sialidase_sf"/>
</dbReference>
<reference evidence="8 9" key="1">
    <citation type="journal article" date="2013" name="Proc. Natl. Acad. Sci. U.S.A.">
        <title>The king cobra genome reveals dynamic gene evolution and adaptation in the snake venom system.</title>
        <authorList>
            <person name="Vonk F.J."/>
            <person name="Casewell N.R."/>
            <person name="Henkel C.V."/>
            <person name="Heimberg A.M."/>
            <person name="Jansen H.J."/>
            <person name="McCleary R.J."/>
            <person name="Kerkkamp H.M."/>
            <person name="Vos R.A."/>
            <person name="Guerreiro I."/>
            <person name="Calvete J.J."/>
            <person name="Wuster W."/>
            <person name="Woods A.E."/>
            <person name="Logan J.M."/>
            <person name="Harrison R.A."/>
            <person name="Castoe T.A."/>
            <person name="de Koning A.P."/>
            <person name="Pollock D.D."/>
            <person name="Yandell M."/>
            <person name="Calderon D."/>
            <person name="Renjifo C."/>
            <person name="Currier R.B."/>
            <person name="Salgado D."/>
            <person name="Pla D."/>
            <person name="Sanz L."/>
            <person name="Hyder A.S."/>
            <person name="Ribeiro J.M."/>
            <person name="Arntzen J.W."/>
            <person name="van den Thillart G.E."/>
            <person name="Boetzer M."/>
            <person name="Pirovano W."/>
            <person name="Dirks R.P."/>
            <person name="Spaink H.P."/>
            <person name="Duboule D."/>
            <person name="McGlinn E."/>
            <person name="Kini R.M."/>
            <person name="Richardson M.K."/>
        </authorList>
    </citation>
    <scope>NUCLEOTIDE SEQUENCE</scope>
    <source>
        <tissue evidence="8">Blood</tissue>
    </source>
</reference>
<feature type="non-terminal residue" evidence="8">
    <location>
        <position position="1"/>
    </location>
</feature>
<dbReference type="CDD" id="cd15482">
    <property type="entry name" value="Sialidase_non-viral"/>
    <property type="match status" value="1"/>
</dbReference>
<keyword evidence="6" id="KW-0378">Hydrolase</keyword>
<evidence type="ECO:0000256" key="5">
    <source>
        <dbReference type="ARBA" id="ARBA00023277"/>
    </source>
</evidence>
<dbReference type="Gene3D" id="2.120.10.10">
    <property type="match status" value="1"/>
</dbReference>
<feature type="domain" description="Sialidase" evidence="7">
    <location>
        <begin position="1"/>
        <end position="270"/>
    </location>
</feature>
<feature type="non-terminal residue" evidence="8">
    <location>
        <position position="298"/>
    </location>
</feature>